<keyword evidence="4" id="KW-1185">Reference proteome</keyword>
<dbReference type="AlphaFoldDB" id="A0A0P9CZR0"/>
<gene>
    <name evidence="3" type="ORF">SE17_22790</name>
</gene>
<evidence type="ECO:0000313" key="3">
    <source>
        <dbReference type="EMBL" id="KPV51161.1"/>
    </source>
</evidence>
<organism evidence="3 4">
    <name type="scientific">Kouleothrix aurantiaca</name>
    <dbReference type="NCBI Taxonomy" id="186479"/>
    <lineage>
        <taxon>Bacteria</taxon>
        <taxon>Bacillati</taxon>
        <taxon>Chloroflexota</taxon>
        <taxon>Chloroflexia</taxon>
        <taxon>Chloroflexales</taxon>
        <taxon>Roseiflexineae</taxon>
        <taxon>Roseiflexaceae</taxon>
        <taxon>Kouleothrix</taxon>
    </lineage>
</organism>
<sequence length="360" mass="40670">MNHHHFHIVFARRGDDAPTPQFIRMLEHAAHQRGMNFVHCKNHEQAETLRWALQRGTLHVDCLIDYMGRSFRNDYELGCAVKDAGGMVLDDPDRVRIYGDKAVIHQELERVGLAMPRTLLWRPEQPSRDLSAAEQAYLGRRIVCKPARGSGSGGVVLGMEPTAAALADARDYDDEDTYLLQEFVEPIDLEGRPAWFRVYNCFGTVLPCFWHPETHATELVTPEQIARYGLHELERISRTIALVSGYTWFSTEIALTWRSGRFAFLPIDYLNNKCFMLTHAEFGASGMPMQVAETVTREIAEQALHRARRARPGPHPLQCLFNPQRGACVDCDGPGQPGRRICEDAPQPGFPVRERAGAPQ</sequence>
<dbReference type="GO" id="GO:0046872">
    <property type="term" value="F:metal ion binding"/>
    <property type="evidence" value="ECO:0007669"/>
    <property type="project" value="InterPro"/>
</dbReference>
<dbReference type="EMBL" id="LJCR01001040">
    <property type="protein sequence ID" value="KPV51161.1"/>
    <property type="molecule type" value="Genomic_DNA"/>
</dbReference>
<comment type="caution">
    <text evidence="3">The sequence shown here is derived from an EMBL/GenBank/DDBJ whole genome shotgun (WGS) entry which is preliminary data.</text>
</comment>
<keyword evidence="1" id="KW-0067">ATP-binding</keyword>
<keyword evidence="1" id="KW-0547">Nucleotide-binding</keyword>
<proteinExistence type="predicted"/>
<name>A0A0P9CZR0_9CHLR</name>
<protein>
    <recommendedName>
        <fullName evidence="2">ATP-grasp domain-containing protein</fullName>
    </recommendedName>
</protein>
<accession>A0A0P9CZR0</accession>
<reference evidence="3 4" key="1">
    <citation type="submission" date="2015-09" db="EMBL/GenBank/DDBJ databases">
        <title>Draft genome sequence of Kouleothrix aurantiaca JCM 19913.</title>
        <authorList>
            <person name="Hemp J."/>
        </authorList>
    </citation>
    <scope>NUCLEOTIDE SEQUENCE [LARGE SCALE GENOMIC DNA]</scope>
    <source>
        <strain evidence="3 4">COM-B</strain>
    </source>
</reference>
<evidence type="ECO:0000313" key="4">
    <source>
        <dbReference type="Proteomes" id="UP000050509"/>
    </source>
</evidence>
<evidence type="ECO:0000259" key="2">
    <source>
        <dbReference type="PROSITE" id="PS50975"/>
    </source>
</evidence>
<feature type="domain" description="ATP-grasp" evidence="2">
    <location>
        <begin position="105"/>
        <end position="300"/>
    </location>
</feature>
<dbReference type="Proteomes" id="UP000050509">
    <property type="component" value="Unassembled WGS sequence"/>
</dbReference>
<evidence type="ECO:0000256" key="1">
    <source>
        <dbReference type="PROSITE-ProRule" id="PRU00409"/>
    </source>
</evidence>
<dbReference type="InterPro" id="IPR011761">
    <property type="entry name" value="ATP-grasp"/>
</dbReference>
<dbReference type="GO" id="GO:0005524">
    <property type="term" value="F:ATP binding"/>
    <property type="evidence" value="ECO:0007669"/>
    <property type="project" value="UniProtKB-UniRule"/>
</dbReference>
<dbReference type="PROSITE" id="PS50975">
    <property type="entry name" value="ATP_GRASP"/>
    <property type="match status" value="1"/>
</dbReference>
<dbReference type="SUPFAM" id="SSF56059">
    <property type="entry name" value="Glutathione synthetase ATP-binding domain-like"/>
    <property type="match status" value="1"/>
</dbReference>